<evidence type="ECO:0000313" key="2">
    <source>
        <dbReference type="Proteomes" id="UP001177260"/>
    </source>
</evidence>
<accession>A0ACC3AW00</accession>
<name>A0ACC3AW00_9EURO</name>
<sequence>MTPPSFPLSLITIILLLTKTAQSWTFVWRNESGPNVIHESKPAKCARIYHEKGEEFSWDPEGAWCLRIWGEAACENMIGWECAHTQWRKLASRNFSAYDVYVMPKDVQEEFITETRTSSSSSETGTTLSTATTSDRQASTTADASSATRARVSTPTSTPTNDADSDDDSGGGSLSGGAIAGIVIGALAGVSVLATLFFLWGRRKPRSIDVSGAGVAPDTAPQATHPDPRSGRLPGSGYGYSNGGATGSSNGPQMTETTTLVSSSDGASRYADGAQVYRPPGTGLPIELPGEMGGVELSNSRQLMEMDGEGYVKRPSSIAKE</sequence>
<organism evidence="1 2">
    <name type="scientific">Aspergillus melleus</name>
    <dbReference type="NCBI Taxonomy" id="138277"/>
    <lineage>
        <taxon>Eukaryota</taxon>
        <taxon>Fungi</taxon>
        <taxon>Dikarya</taxon>
        <taxon>Ascomycota</taxon>
        <taxon>Pezizomycotina</taxon>
        <taxon>Eurotiomycetes</taxon>
        <taxon>Eurotiomycetidae</taxon>
        <taxon>Eurotiales</taxon>
        <taxon>Aspergillaceae</taxon>
        <taxon>Aspergillus</taxon>
        <taxon>Aspergillus subgen. Circumdati</taxon>
    </lineage>
</organism>
<dbReference type="EMBL" id="JAOPJF010000058">
    <property type="protein sequence ID" value="KAK1141850.1"/>
    <property type="molecule type" value="Genomic_DNA"/>
</dbReference>
<dbReference type="Proteomes" id="UP001177260">
    <property type="component" value="Unassembled WGS sequence"/>
</dbReference>
<gene>
    <name evidence="1" type="ORF">N8T08_008363</name>
</gene>
<protein>
    <submittedName>
        <fullName evidence="1">Uncharacterized protein</fullName>
    </submittedName>
</protein>
<evidence type="ECO:0000313" key="1">
    <source>
        <dbReference type="EMBL" id="KAK1141850.1"/>
    </source>
</evidence>
<keyword evidence="2" id="KW-1185">Reference proteome</keyword>
<comment type="caution">
    <text evidence="1">The sequence shown here is derived from an EMBL/GenBank/DDBJ whole genome shotgun (WGS) entry which is preliminary data.</text>
</comment>
<proteinExistence type="predicted"/>
<reference evidence="1 2" key="1">
    <citation type="journal article" date="2023" name="ACS Omega">
        <title>Identification of the Neoaspergillic Acid Biosynthesis Gene Cluster by Establishing an In Vitro CRISPR-Ribonucleoprotein Genetic System in Aspergillus melleus.</title>
        <authorList>
            <person name="Yuan B."/>
            <person name="Grau M.F."/>
            <person name="Murata R.M."/>
            <person name="Torok T."/>
            <person name="Venkateswaran K."/>
            <person name="Stajich J.E."/>
            <person name="Wang C.C.C."/>
        </authorList>
    </citation>
    <scope>NUCLEOTIDE SEQUENCE [LARGE SCALE GENOMIC DNA]</scope>
    <source>
        <strain evidence="1 2">IMV 1140</strain>
    </source>
</reference>